<dbReference type="InterPro" id="IPR000742">
    <property type="entry name" value="EGF"/>
</dbReference>
<dbReference type="FunFam" id="2.10.25.10:FF:000014">
    <property type="entry name" value="Latent-transforming growth factor beta-binding protein 3"/>
    <property type="match status" value="1"/>
</dbReference>
<evidence type="ECO:0000256" key="6">
    <source>
        <dbReference type="ARBA" id="ARBA00023157"/>
    </source>
</evidence>
<dbReference type="GO" id="GO:0005509">
    <property type="term" value="F:calcium ion binding"/>
    <property type="evidence" value="ECO:0007669"/>
    <property type="project" value="InterPro"/>
</dbReference>
<feature type="domain" description="EGF-like calcium-binding" evidence="10">
    <location>
        <begin position="239"/>
        <end position="288"/>
    </location>
</feature>
<dbReference type="InterPro" id="IPR009030">
    <property type="entry name" value="Growth_fac_rcpt_cys_sf"/>
</dbReference>
<keyword evidence="3" id="KW-0245">EGF-like domain</keyword>
<dbReference type="SMART" id="SM00181">
    <property type="entry name" value="EGF"/>
    <property type="match status" value="3"/>
</dbReference>
<feature type="domain" description="EGF-like calcium-binding" evidence="10">
    <location>
        <begin position="150"/>
        <end position="195"/>
    </location>
</feature>
<organism evidence="12 13">
    <name type="scientific">Galendromus occidentalis</name>
    <name type="common">western predatory mite</name>
    <dbReference type="NCBI Taxonomy" id="34638"/>
    <lineage>
        <taxon>Eukaryota</taxon>
        <taxon>Metazoa</taxon>
        <taxon>Ecdysozoa</taxon>
        <taxon>Arthropoda</taxon>
        <taxon>Chelicerata</taxon>
        <taxon>Arachnida</taxon>
        <taxon>Acari</taxon>
        <taxon>Parasitiformes</taxon>
        <taxon>Mesostigmata</taxon>
        <taxon>Gamasina</taxon>
        <taxon>Phytoseioidea</taxon>
        <taxon>Phytoseiidae</taxon>
        <taxon>Typhlodrominae</taxon>
        <taxon>Galendromus</taxon>
    </lineage>
</organism>
<keyword evidence="8" id="KW-0472">Membrane</keyword>
<evidence type="ECO:0000313" key="13">
    <source>
        <dbReference type="RefSeq" id="XP_028967149.1"/>
    </source>
</evidence>
<dbReference type="PROSITE" id="PS01187">
    <property type="entry name" value="EGF_CA"/>
    <property type="match status" value="2"/>
</dbReference>
<dbReference type="InterPro" id="IPR018097">
    <property type="entry name" value="EGF_Ca-bd_CS"/>
</dbReference>
<feature type="domain" description="EGF-like" evidence="11">
    <location>
        <begin position="98"/>
        <end position="149"/>
    </location>
</feature>
<dbReference type="AlphaFoldDB" id="A0AAJ7SER0"/>
<keyword evidence="7" id="KW-0325">Glycoprotein</keyword>
<keyword evidence="8" id="KW-0812">Transmembrane</keyword>
<feature type="chain" id="PRO_5042530865" evidence="9">
    <location>
        <begin position="24"/>
        <end position="335"/>
    </location>
</feature>
<evidence type="ECO:0000259" key="10">
    <source>
        <dbReference type="SMART" id="SM00179"/>
    </source>
</evidence>
<evidence type="ECO:0000256" key="5">
    <source>
        <dbReference type="ARBA" id="ARBA00022737"/>
    </source>
</evidence>
<protein>
    <submittedName>
        <fullName evidence="13">Latent-transforming growth factor beta-binding protein 2-like</fullName>
    </submittedName>
</protein>
<dbReference type="CDD" id="cd00054">
    <property type="entry name" value="EGF_CA"/>
    <property type="match status" value="2"/>
</dbReference>
<dbReference type="SMART" id="SM00179">
    <property type="entry name" value="EGF_CA"/>
    <property type="match status" value="3"/>
</dbReference>
<name>A0AAJ7SER0_9ACAR</name>
<keyword evidence="8" id="KW-1133">Transmembrane helix</keyword>
<feature type="domain" description="EGF-like" evidence="11">
    <location>
        <begin position="199"/>
        <end position="238"/>
    </location>
</feature>
<keyword evidence="4 9" id="KW-0732">Signal</keyword>
<evidence type="ECO:0000256" key="9">
    <source>
        <dbReference type="SAM" id="SignalP"/>
    </source>
</evidence>
<gene>
    <name evidence="13" type="primary">LOC114828200</name>
</gene>
<feature type="transmembrane region" description="Helical" evidence="8">
    <location>
        <begin position="274"/>
        <end position="295"/>
    </location>
</feature>
<dbReference type="Proteomes" id="UP000694867">
    <property type="component" value="Unplaced"/>
</dbReference>
<dbReference type="Pfam" id="PF07645">
    <property type="entry name" value="EGF_CA"/>
    <property type="match status" value="3"/>
</dbReference>
<evidence type="ECO:0000313" key="12">
    <source>
        <dbReference type="Proteomes" id="UP000694867"/>
    </source>
</evidence>
<dbReference type="RefSeq" id="XP_028967149.1">
    <property type="nucleotide sequence ID" value="XM_029111316.1"/>
</dbReference>
<keyword evidence="6" id="KW-1015">Disulfide bond</keyword>
<accession>A0AAJ7SER0</accession>
<evidence type="ECO:0000256" key="3">
    <source>
        <dbReference type="ARBA" id="ARBA00022536"/>
    </source>
</evidence>
<proteinExistence type="predicted"/>
<dbReference type="GeneID" id="114828200"/>
<dbReference type="SUPFAM" id="SSF57184">
    <property type="entry name" value="Growth factor receptor domain"/>
    <property type="match status" value="1"/>
</dbReference>
<reference evidence="13" key="1">
    <citation type="submission" date="2025-08" db="UniProtKB">
        <authorList>
            <consortium name="RefSeq"/>
        </authorList>
    </citation>
    <scope>IDENTIFICATION</scope>
</reference>
<dbReference type="InterPro" id="IPR049883">
    <property type="entry name" value="NOTCH1_EGF-like"/>
</dbReference>
<feature type="domain" description="EGF-like calcium-binding" evidence="10">
    <location>
        <begin position="196"/>
        <end position="238"/>
    </location>
</feature>
<evidence type="ECO:0000256" key="8">
    <source>
        <dbReference type="SAM" id="Phobius"/>
    </source>
</evidence>
<evidence type="ECO:0000259" key="11">
    <source>
        <dbReference type="SMART" id="SM00181"/>
    </source>
</evidence>
<feature type="signal peptide" evidence="9">
    <location>
        <begin position="1"/>
        <end position="23"/>
    </location>
</feature>
<comment type="subcellular location">
    <subcellularLocation>
        <location evidence="1">Secreted</location>
    </subcellularLocation>
</comment>
<evidence type="ECO:0000256" key="4">
    <source>
        <dbReference type="ARBA" id="ARBA00022729"/>
    </source>
</evidence>
<dbReference type="GO" id="GO:0005576">
    <property type="term" value="C:extracellular region"/>
    <property type="evidence" value="ECO:0007669"/>
    <property type="project" value="UniProtKB-SubCell"/>
</dbReference>
<dbReference type="KEGG" id="goe:114828200"/>
<dbReference type="PANTHER" id="PTHR47333">
    <property type="entry name" value="VON WILLEBRAND FACTOR C AND EGF DOMAIN-CONTAINING PROTEIN"/>
    <property type="match status" value="1"/>
</dbReference>
<keyword evidence="12" id="KW-1185">Reference proteome</keyword>
<keyword evidence="2" id="KW-0964">Secreted</keyword>
<feature type="domain" description="EGF-like" evidence="11">
    <location>
        <begin position="153"/>
        <end position="195"/>
    </location>
</feature>
<dbReference type="InterPro" id="IPR001881">
    <property type="entry name" value="EGF-like_Ca-bd_dom"/>
</dbReference>
<dbReference type="FunFam" id="2.10.25.10:FF:000038">
    <property type="entry name" value="Fibrillin 2"/>
    <property type="match status" value="1"/>
</dbReference>
<dbReference type="Gene3D" id="2.10.25.10">
    <property type="entry name" value="Laminin"/>
    <property type="match status" value="3"/>
</dbReference>
<dbReference type="InterPro" id="IPR052080">
    <property type="entry name" value="vWF_C/EGF_Fibrillin"/>
</dbReference>
<dbReference type="PANTHER" id="PTHR47333:SF4">
    <property type="entry name" value="EGF-LIKE DOMAIN-CONTAINING PROTEIN"/>
    <property type="match status" value="1"/>
</dbReference>
<sequence length="335" mass="37888">MWKCSTVWLLLAILMAWASPSLAIKRAGNWRVCERTDLGLGCSCTRASDCYDYTRDRAGFCDTRSRVCTYCLYGQHLEGNFSAAFLSESRHRCVQSDSCEEILNERGFQTEVECVGGHCHRDGQKTDERCSCRSGYRFRRMWDSSLRCADDNECESWGRQHCARLHCINTEGSFECGCRPGYRLVNNGTKYEHCQEIDECEEVIGICPQSCRNVPGSFNCTCHLGYTSIREDGKMKCVDIDECQVLDSCHPLTTCHNTIGSFYCTTPVKAPASFGGWAMTLIPMFTCIFIFALCCRNRTLEQEILRLSSEDLAEKGRYEVSAEHEKIGVDESSSP</sequence>
<keyword evidence="5" id="KW-0677">Repeat</keyword>
<evidence type="ECO:0000256" key="1">
    <source>
        <dbReference type="ARBA" id="ARBA00004613"/>
    </source>
</evidence>
<evidence type="ECO:0000256" key="7">
    <source>
        <dbReference type="ARBA" id="ARBA00023180"/>
    </source>
</evidence>
<evidence type="ECO:0000256" key="2">
    <source>
        <dbReference type="ARBA" id="ARBA00022525"/>
    </source>
</evidence>